<keyword evidence="2" id="KW-1003">Cell membrane</keyword>
<dbReference type="GO" id="GO:0005886">
    <property type="term" value="C:plasma membrane"/>
    <property type="evidence" value="ECO:0007669"/>
    <property type="project" value="UniProtKB-SubCell"/>
</dbReference>
<evidence type="ECO:0000256" key="4">
    <source>
        <dbReference type="ARBA" id="ARBA00022989"/>
    </source>
</evidence>
<dbReference type="InterPro" id="IPR051791">
    <property type="entry name" value="Pra-immunoreactive"/>
</dbReference>
<evidence type="ECO:0000313" key="9">
    <source>
        <dbReference type="Proteomes" id="UP000584587"/>
    </source>
</evidence>
<dbReference type="Proteomes" id="UP000584587">
    <property type="component" value="Unassembled WGS sequence"/>
</dbReference>
<reference evidence="8 9" key="1">
    <citation type="submission" date="2020-04" db="EMBL/GenBank/DDBJ databases">
        <title>Complete genome sequence of Spiroplasma platyhelix ATCC 51748, an insect isolate.</title>
        <authorList>
            <person name="Green E.A."/>
            <person name="Klassen J.L."/>
        </authorList>
    </citation>
    <scope>NUCLEOTIDE SEQUENCE [LARGE SCALE GENOMIC DNA]</scope>
    <source>
        <strain evidence="8 9">PALS-1</strain>
    </source>
</reference>
<dbReference type="Pfam" id="PF06271">
    <property type="entry name" value="RDD"/>
    <property type="match status" value="1"/>
</dbReference>
<dbReference type="EMBL" id="JAAVVK010000001">
    <property type="protein sequence ID" value="NKE38193.1"/>
    <property type="molecule type" value="Genomic_DNA"/>
</dbReference>
<keyword evidence="5 6" id="KW-0472">Membrane</keyword>
<feature type="domain" description="RDD" evidence="7">
    <location>
        <begin position="11"/>
        <end position="178"/>
    </location>
</feature>
<proteinExistence type="predicted"/>
<dbReference type="PANTHER" id="PTHR36115:SF6">
    <property type="entry name" value="PROLINE-RICH ANTIGEN HOMOLOG"/>
    <property type="match status" value="1"/>
</dbReference>
<sequence>MNKEFETYYLAKTWKRITARIIDIIIVSLIPGIITLIWFLIDKSSVNNWKALLIMMLFNYLLFTLYFVIIPWKFNGQTLGKKMFAIKLVQENNDKISLKNILIREAILVFIPITLTMVAILLSSIFLQSNVAEIDDKTTSGFWISVLVRIIYSFIFAWYLGIMITTKVDKKHQLFYDRKFNLYAINKNPLLKKPSPQETKENPNLIHIHLGTKQPGNISQEELDEIKNL</sequence>
<feature type="transmembrane region" description="Helical" evidence="6">
    <location>
        <begin position="106"/>
        <end position="127"/>
    </location>
</feature>
<organism evidence="8 9">
    <name type="scientific">Spiroplasma platyhelix PALS-1</name>
    <dbReference type="NCBI Taxonomy" id="1276218"/>
    <lineage>
        <taxon>Bacteria</taxon>
        <taxon>Bacillati</taxon>
        <taxon>Mycoplasmatota</taxon>
        <taxon>Mollicutes</taxon>
        <taxon>Entomoplasmatales</taxon>
        <taxon>Spiroplasmataceae</taxon>
        <taxon>Spiroplasma</taxon>
    </lineage>
</organism>
<evidence type="ECO:0000313" key="8">
    <source>
        <dbReference type="EMBL" id="NKE38193.1"/>
    </source>
</evidence>
<dbReference type="InterPro" id="IPR010432">
    <property type="entry name" value="RDD"/>
</dbReference>
<feature type="transmembrane region" description="Helical" evidence="6">
    <location>
        <begin position="53"/>
        <end position="74"/>
    </location>
</feature>
<evidence type="ECO:0000256" key="1">
    <source>
        <dbReference type="ARBA" id="ARBA00004651"/>
    </source>
</evidence>
<evidence type="ECO:0000259" key="7">
    <source>
        <dbReference type="Pfam" id="PF06271"/>
    </source>
</evidence>
<evidence type="ECO:0000256" key="6">
    <source>
        <dbReference type="SAM" id="Phobius"/>
    </source>
</evidence>
<dbReference type="RefSeq" id="WP_168104671.1">
    <property type="nucleotide sequence ID" value="NZ_CP051215.1"/>
</dbReference>
<feature type="transmembrane region" description="Helical" evidence="6">
    <location>
        <begin position="21"/>
        <end position="41"/>
    </location>
</feature>
<gene>
    <name evidence="8" type="ORF">HER12_00265</name>
</gene>
<keyword evidence="3 6" id="KW-0812">Transmembrane</keyword>
<feature type="transmembrane region" description="Helical" evidence="6">
    <location>
        <begin position="142"/>
        <end position="162"/>
    </location>
</feature>
<evidence type="ECO:0000256" key="3">
    <source>
        <dbReference type="ARBA" id="ARBA00022692"/>
    </source>
</evidence>
<comment type="subcellular location">
    <subcellularLocation>
        <location evidence="1">Cell membrane</location>
        <topology evidence="1">Multi-pass membrane protein</topology>
    </subcellularLocation>
</comment>
<accession>A0A846U8I2</accession>
<evidence type="ECO:0000256" key="2">
    <source>
        <dbReference type="ARBA" id="ARBA00022475"/>
    </source>
</evidence>
<comment type="caution">
    <text evidence="8">The sequence shown here is derived from an EMBL/GenBank/DDBJ whole genome shotgun (WGS) entry which is preliminary data.</text>
</comment>
<protein>
    <submittedName>
        <fullName evidence="8">RDD family protein</fullName>
    </submittedName>
</protein>
<keyword evidence="9" id="KW-1185">Reference proteome</keyword>
<name>A0A846U8I2_9MOLU</name>
<dbReference type="AlphaFoldDB" id="A0A846U8I2"/>
<dbReference type="PANTHER" id="PTHR36115">
    <property type="entry name" value="PROLINE-RICH ANTIGEN HOMOLOG-RELATED"/>
    <property type="match status" value="1"/>
</dbReference>
<evidence type="ECO:0000256" key="5">
    <source>
        <dbReference type="ARBA" id="ARBA00023136"/>
    </source>
</evidence>
<keyword evidence="4 6" id="KW-1133">Transmembrane helix</keyword>